<keyword evidence="3" id="KW-1185">Reference proteome</keyword>
<dbReference type="OrthoDB" id="4763319at2759"/>
<sequence length="345" mass="40217">MARKHPRGPASRRSKPSKRKRKFDRHHSPFNAQATLRTRSESLHKVQNGPGICHLLALPAELKLNIYRNVFQADDNCSVTHRITNQIEYRTETLKAELVHATDHRNILMTCRSCWYEGVDTYYENTSIVLQGTGWMRWRIDMHLPERMLQHVAHLCLPGMPPHCSILNLGSPFYKLETIQTKELTLRGRRKAKHVNMTAARIFWNYFAREFLYYTVIRYRREGGCSVRLTCPVTYHYRTGMRRNGDLSETTEVIAALHCHRHREQEYSELRTADGRLQAAGVNIMVDRAAGKVCIDPEKSAYLDRERHNMNMRVLSRDAVREGHSKTPGEDHLQQLRDRNGVSFR</sequence>
<dbReference type="AlphaFoldDB" id="W2RPF9"/>
<dbReference type="RefSeq" id="XP_008719762.1">
    <property type="nucleotide sequence ID" value="XM_008721540.1"/>
</dbReference>
<protein>
    <submittedName>
        <fullName evidence="2">Uncharacterized protein</fullName>
    </submittedName>
</protein>
<name>W2RPF9_CYPE1</name>
<dbReference type="HOGENOM" id="CLU_804150_0_0_1"/>
<accession>W2RPF9</accession>
<feature type="region of interest" description="Disordered" evidence="1">
    <location>
        <begin position="1"/>
        <end position="27"/>
    </location>
</feature>
<dbReference type="VEuPathDB" id="FungiDB:HMPREF1541_07215"/>
<organism evidence="2 3">
    <name type="scientific">Cyphellophora europaea (strain CBS 101466)</name>
    <name type="common">Phialophora europaea</name>
    <dbReference type="NCBI Taxonomy" id="1220924"/>
    <lineage>
        <taxon>Eukaryota</taxon>
        <taxon>Fungi</taxon>
        <taxon>Dikarya</taxon>
        <taxon>Ascomycota</taxon>
        <taxon>Pezizomycotina</taxon>
        <taxon>Eurotiomycetes</taxon>
        <taxon>Chaetothyriomycetidae</taxon>
        <taxon>Chaetothyriales</taxon>
        <taxon>Cyphellophoraceae</taxon>
        <taxon>Cyphellophora</taxon>
    </lineage>
</organism>
<evidence type="ECO:0000256" key="1">
    <source>
        <dbReference type="SAM" id="MobiDB-lite"/>
    </source>
</evidence>
<reference evidence="2 3" key="1">
    <citation type="submission" date="2013-03" db="EMBL/GenBank/DDBJ databases">
        <title>The Genome Sequence of Phialophora europaea CBS 101466.</title>
        <authorList>
            <consortium name="The Broad Institute Genomics Platform"/>
            <person name="Cuomo C."/>
            <person name="de Hoog S."/>
            <person name="Gorbushina A."/>
            <person name="Walker B."/>
            <person name="Young S.K."/>
            <person name="Zeng Q."/>
            <person name="Gargeya S."/>
            <person name="Fitzgerald M."/>
            <person name="Haas B."/>
            <person name="Abouelleil A."/>
            <person name="Allen A.W."/>
            <person name="Alvarado L."/>
            <person name="Arachchi H.M."/>
            <person name="Berlin A.M."/>
            <person name="Chapman S.B."/>
            <person name="Gainer-Dewar J."/>
            <person name="Goldberg J."/>
            <person name="Griggs A."/>
            <person name="Gujja S."/>
            <person name="Hansen M."/>
            <person name="Howarth C."/>
            <person name="Imamovic A."/>
            <person name="Ireland A."/>
            <person name="Larimer J."/>
            <person name="McCowan C."/>
            <person name="Murphy C."/>
            <person name="Pearson M."/>
            <person name="Poon T.W."/>
            <person name="Priest M."/>
            <person name="Roberts A."/>
            <person name="Saif S."/>
            <person name="Shea T."/>
            <person name="Sisk P."/>
            <person name="Sykes S."/>
            <person name="Wortman J."/>
            <person name="Nusbaum C."/>
            <person name="Birren B."/>
        </authorList>
    </citation>
    <scope>NUCLEOTIDE SEQUENCE [LARGE SCALE GENOMIC DNA]</scope>
    <source>
        <strain evidence="2 3">CBS 101466</strain>
    </source>
</reference>
<dbReference type="GeneID" id="19974554"/>
<evidence type="ECO:0000313" key="2">
    <source>
        <dbReference type="EMBL" id="ETN37593.1"/>
    </source>
</evidence>
<proteinExistence type="predicted"/>
<dbReference type="InParanoid" id="W2RPF9"/>
<feature type="compositionally biased region" description="Basic residues" evidence="1">
    <location>
        <begin position="1"/>
        <end position="25"/>
    </location>
</feature>
<feature type="region of interest" description="Disordered" evidence="1">
    <location>
        <begin position="318"/>
        <end position="345"/>
    </location>
</feature>
<dbReference type="EMBL" id="KB822723">
    <property type="protein sequence ID" value="ETN37593.1"/>
    <property type="molecule type" value="Genomic_DNA"/>
</dbReference>
<gene>
    <name evidence="2" type="ORF">HMPREF1541_07215</name>
</gene>
<evidence type="ECO:0000313" key="3">
    <source>
        <dbReference type="Proteomes" id="UP000030752"/>
    </source>
</evidence>
<dbReference type="Proteomes" id="UP000030752">
    <property type="component" value="Unassembled WGS sequence"/>
</dbReference>